<dbReference type="STRING" id="168384.SAMN05660368_03721"/>
<dbReference type="RefSeq" id="WP_006862373.1">
    <property type="nucleotide sequence ID" value="NZ_ACCL02000011.1"/>
</dbReference>
<accession>C6LG29</accession>
<dbReference type="OrthoDB" id="1976807at2"/>
<organism evidence="1 2">
    <name type="scientific">Marvinbryantia formatexigens DSM 14469</name>
    <dbReference type="NCBI Taxonomy" id="478749"/>
    <lineage>
        <taxon>Bacteria</taxon>
        <taxon>Bacillati</taxon>
        <taxon>Bacillota</taxon>
        <taxon>Clostridia</taxon>
        <taxon>Lachnospirales</taxon>
        <taxon>Lachnospiraceae</taxon>
        <taxon>Marvinbryantia</taxon>
    </lineage>
</organism>
<evidence type="ECO:0000313" key="1">
    <source>
        <dbReference type="EMBL" id="EET60393.1"/>
    </source>
</evidence>
<proteinExistence type="predicted"/>
<dbReference type="EMBL" id="ACCL02000011">
    <property type="protein sequence ID" value="EET60393.1"/>
    <property type="molecule type" value="Genomic_DNA"/>
</dbReference>
<name>C6LG29_9FIRM</name>
<protein>
    <submittedName>
        <fullName evidence="1">Uncharacterized protein</fullName>
    </submittedName>
</protein>
<comment type="caution">
    <text evidence="1">The sequence shown here is derived from an EMBL/GenBank/DDBJ whole genome shotgun (WGS) entry which is preliminary data.</text>
</comment>
<gene>
    <name evidence="1" type="ORF">BRYFOR_07589</name>
</gene>
<keyword evidence="2" id="KW-1185">Reference proteome</keyword>
<sequence>MNDGQKEEYYRMVTDCWRLFLKYRKSVISNGVWESIIRETDMIAEKYGNTKFVQGLLLLVMDEIERLQDEKGEQNNGQKHG</sequence>
<dbReference type="AlphaFoldDB" id="C6LG29"/>
<reference evidence="1" key="1">
    <citation type="submission" date="2009-07" db="EMBL/GenBank/DDBJ databases">
        <authorList>
            <person name="Weinstock G."/>
            <person name="Sodergren E."/>
            <person name="Clifton S."/>
            <person name="Fulton L."/>
            <person name="Fulton B."/>
            <person name="Courtney L."/>
            <person name="Fronick C."/>
            <person name="Harrison M."/>
            <person name="Strong C."/>
            <person name="Farmer C."/>
            <person name="Delahaunty K."/>
            <person name="Markovic C."/>
            <person name="Hall O."/>
            <person name="Minx P."/>
            <person name="Tomlinson C."/>
            <person name="Mitreva M."/>
            <person name="Nelson J."/>
            <person name="Hou S."/>
            <person name="Wollam A."/>
            <person name="Pepin K.H."/>
            <person name="Johnson M."/>
            <person name="Bhonagiri V."/>
            <person name="Nash W.E."/>
            <person name="Warren W."/>
            <person name="Chinwalla A."/>
            <person name="Mardis E.R."/>
            <person name="Wilson R.K."/>
        </authorList>
    </citation>
    <scope>NUCLEOTIDE SEQUENCE [LARGE SCALE GENOMIC DNA]</scope>
    <source>
        <strain evidence="1">DSM 14469</strain>
    </source>
</reference>
<evidence type="ECO:0000313" key="2">
    <source>
        <dbReference type="Proteomes" id="UP000005561"/>
    </source>
</evidence>
<dbReference type="Proteomes" id="UP000005561">
    <property type="component" value="Unassembled WGS sequence"/>
</dbReference>